<reference evidence="1" key="1">
    <citation type="submission" date="2013-08" db="EMBL/GenBank/DDBJ databases">
        <authorList>
            <person name="Mendez C."/>
            <person name="Richter M."/>
            <person name="Ferrer M."/>
            <person name="Sanchez J."/>
        </authorList>
    </citation>
    <scope>NUCLEOTIDE SEQUENCE</scope>
</reference>
<dbReference type="SUPFAM" id="SSF46785">
    <property type="entry name" value="Winged helix' DNA-binding domain"/>
    <property type="match status" value="1"/>
</dbReference>
<gene>
    <name evidence="1" type="ORF">B1B_14033</name>
</gene>
<name>T0Z3F5_9ZZZZ</name>
<dbReference type="AlphaFoldDB" id="T0Z3F5"/>
<comment type="caution">
    <text evidence="1">The sequence shown here is derived from an EMBL/GenBank/DDBJ whole genome shotgun (WGS) entry which is preliminary data.</text>
</comment>
<dbReference type="EMBL" id="AUZY01009260">
    <property type="protein sequence ID" value="EQD42501.1"/>
    <property type="molecule type" value="Genomic_DNA"/>
</dbReference>
<proteinExistence type="predicted"/>
<accession>T0Z3F5</accession>
<reference evidence="1" key="2">
    <citation type="journal article" date="2014" name="ISME J.">
        <title>Microbial stratification in low pH oxic and suboxic macroscopic growths along an acid mine drainage.</title>
        <authorList>
            <person name="Mendez-Garcia C."/>
            <person name="Mesa V."/>
            <person name="Sprenger R.R."/>
            <person name="Richter M."/>
            <person name="Diez M.S."/>
            <person name="Solano J."/>
            <person name="Bargiela R."/>
            <person name="Golyshina O.V."/>
            <person name="Manteca A."/>
            <person name="Ramos J.L."/>
            <person name="Gallego J.R."/>
            <person name="Llorente I."/>
            <person name="Martins Dos Santos V.A."/>
            <person name="Jensen O.N."/>
            <person name="Pelaez A.I."/>
            <person name="Sanchez J."/>
            <person name="Ferrer M."/>
        </authorList>
    </citation>
    <scope>NUCLEOTIDE SEQUENCE</scope>
</reference>
<organism evidence="1">
    <name type="scientific">mine drainage metagenome</name>
    <dbReference type="NCBI Taxonomy" id="410659"/>
    <lineage>
        <taxon>unclassified sequences</taxon>
        <taxon>metagenomes</taxon>
        <taxon>ecological metagenomes</taxon>
    </lineage>
</organism>
<evidence type="ECO:0000313" key="1">
    <source>
        <dbReference type="EMBL" id="EQD42501.1"/>
    </source>
</evidence>
<sequence length="166" mass="18864">MVPSFHREGIGRPRKRFQLTREGEELFPRHYELLLNSLIDAVLEQSGEGYLTLLFQRAADQLADRLTEELPALSQTTDLRERLRLTAVVLDRLGQRAEVVERNGVPQLIRHNCIFRATAVSHAHLLCEVFDRRLLERLIGPMDLEMGTAISHGGVACQHLIHLNAV</sequence>
<protein>
    <submittedName>
        <fullName evidence="1">Transcriptional regulator</fullName>
    </submittedName>
</protein>
<dbReference type="InterPro" id="IPR036390">
    <property type="entry name" value="WH_DNA-bd_sf"/>
</dbReference>